<evidence type="ECO:0000313" key="2">
    <source>
        <dbReference type="EMBL" id="MCV7023679.1"/>
    </source>
</evidence>
<organism evidence="2 4">
    <name type="scientific">Mycolicibacterium novocastrense</name>
    <name type="common">Mycobacterium novocastrense</name>
    <dbReference type="NCBI Taxonomy" id="59813"/>
    <lineage>
        <taxon>Bacteria</taxon>
        <taxon>Bacillati</taxon>
        <taxon>Actinomycetota</taxon>
        <taxon>Actinomycetes</taxon>
        <taxon>Mycobacteriales</taxon>
        <taxon>Mycobacteriaceae</taxon>
        <taxon>Mycolicibacterium</taxon>
    </lineage>
</organism>
<evidence type="ECO:0000313" key="3">
    <source>
        <dbReference type="Proteomes" id="UP000069773"/>
    </source>
</evidence>
<dbReference type="Proteomes" id="UP001207528">
    <property type="component" value="Unassembled WGS sequence"/>
</dbReference>
<dbReference type="AlphaFoldDB" id="A0AAW5SKD8"/>
<comment type="caution">
    <text evidence="2">The sequence shown here is derived from an EMBL/GenBank/DDBJ whole genome shotgun (WGS) entry which is preliminary data.</text>
</comment>
<evidence type="ECO:0000313" key="4">
    <source>
        <dbReference type="Proteomes" id="UP001207528"/>
    </source>
</evidence>
<name>A0AAW5SKD8_MYCNV</name>
<dbReference type="EMBL" id="JACKTI010000029">
    <property type="protein sequence ID" value="MCV7023679.1"/>
    <property type="molecule type" value="Genomic_DNA"/>
</dbReference>
<dbReference type="EMBL" id="BCTA01000013">
    <property type="protein sequence ID" value="GAT07675.1"/>
    <property type="molecule type" value="Genomic_DNA"/>
</dbReference>
<reference evidence="2" key="3">
    <citation type="journal article" date="2022" name="BMC Genomics">
        <title>Comparative genome analysis of mycobacteria focusing on tRNA and non-coding RNA.</title>
        <authorList>
            <person name="Behra P.R.K."/>
            <person name="Pettersson B.M.F."/>
            <person name="Ramesh M."/>
            <person name="Das S."/>
            <person name="Dasgupta S."/>
            <person name="Kirsebom L.A."/>
        </authorList>
    </citation>
    <scope>NUCLEOTIDE SEQUENCE</scope>
    <source>
        <strain evidence="2">DSM 44203</strain>
    </source>
</reference>
<sequence length="119" mass="13186">MSRRPSKRQLEALELVAASRVQYGAEYPERSRRAAKRGHTIVPTFLIDGVAPYGSGHTTWSAVESRGWIVVRHDEVPKHSVAEQVRTYSTVTGFKTTTIPAHEEPIGSSWAGRYCSATC</sequence>
<gene>
    <name evidence="2" type="ORF">H7I77_10005</name>
    <name evidence="1" type="ORF">RMCN_0808</name>
</gene>
<proteinExistence type="predicted"/>
<reference evidence="2" key="2">
    <citation type="submission" date="2020-07" db="EMBL/GenBank/DDBJ databases">
        <authorList>
            <person name="Pettersson B.M.F."/>
            <person name="Behra P.R.K."/>
            <person name="Ramesh M."/>
            <person name="Das S."/>
            <person name="Dasgupta S."/>
            <person name="Kirsebom L.A."/>
        </authorList>
    </citation>
    <scope>NUCLEOTIDE SEQUENCE</scope>
    <source>
        <strain evidence="2">DSM 44203</strain>
    </source>
</reference>
<accession>A0AAW5SKD8</accession>
<dbReference type="Proteomes" id="UP000069773">
    <property type="component" value="Unassembled WGS sequence"/>
</dbReference>
<keyword evidence="3" id="KW-1185">Reference proteome</keyword>
<reference evidence="1 3" key="1">
    <citation type="journal article" date="2016" name="Genome Announc.">
        <title>Draft Genome Sequences of Five Rapidly Growing Mycobacterium Species, M. thermoresistibile, M. fortuitum subsp. acetamidolyticum, M. canariasense, M. brisbanense, and M. novocastrense.</title>
        <authorList>
            <person name="Katahira K."/>
            <person name="Ogura Y."/>
            <person name="Gotoh Y."/>
            <person name="Hayashi T."/>
        </authorList>
    </citation>
    <scope>NUCLEOTIDE SEQUENCE [LARGE SCALE GENOMIC DNA]</scope>
    <source>
        <strain evidence="1 3">JCM18114</strain>
    </source>
</reference>
<dbReference type="RefSeq" id="WP_067387479.1">
    <property type="nucleotide sequence ID" value="NZ_BCTA01000013.1"/>
</dbReference>
<protein>
    <submittedName>
        <fullName evidence="2">Uncharacterized protein</fullName>
    </submittedName>
</protein>
<evidence type="ECO:0000313" key="1">
    <source>
        <dbReference type="EMBL" id="GAT07675.1"/>
    </source>
</evidence>